<keyword evidence="1" id="KW-0472">Membrane</keyword>
<organism evidence="2 3">
    <name type="scientific">Pseudoalteromonas rubra</name>
    <dbReference type="NCBI Taxonomy" id="43658"/>
    <lineage>
        <taxon>Bacteria</taxon>
        <taxon>Pseudomonadati</taxon>
        <taxon>Pseudomonadota</taxon>
        <taxon>Gammaproteobacteria</taxon>
        <taxon>Alteromonadales</taxon>
        <taxon>Pseudoalteromonadaceae</taxon>
        <taxon>Pseudoalteromonas</taxon>
    </lineage>
</organism>
<dbReference type="OrthoDB" id="9916558at2"/>
<dbReference type="EMBL" id="PNCI01000036">
    <property type="protein sequence ID" value="TMP27198.1"/>
    <property type="molecule type" value="Genomic_DNA"/>
</dbReference>
<gene>
    <name evidence="2" type="ORF">CWB99_15895</name>
</gene>
<accession>A0A5S3WIU1</accession>
<evidence type="ECO:0000313" key="2">
    <source>
        <dbReference type="EMBL" id="TMP27198.1"/>
    </source>
</evidence>
<protein>
    <submittedName>
        <fullName evidence="2">Uncharacterized protein</fullName>
    </submittedName>
</protein>
<dbReference type="AlphaFoldDB" id="A0A5S3WIU1"/>
<reference evidence="2 3" key="1">
    <citation type="submission" date="2018-01" db="EMBL/GenBank/DDBJ databases">
        <authorList>
            <person name="Paulsen S."/>
            <person name="Gram L.K."/>
        </authorList>
    </citation>
    <scope>NUCLEOTIDE SEQUENCE [LARGE SCALE GENOMIC DNA]</scope>
    <source>
        <strain evidence="2 3">S2676</strain>
    </source>
</reference>
<sequence length="78" mass="8975">MTDKIVVIILIIALMPLFFWLGKTIVYIALCKFFGVNVTYKEDVDGVMVTKKVRVNSKTSYEELVALYKKTQQRGKVQ</sequence>
<dbReference type="RefSeq" id="WP_138552780.1">
    <property type="nucleotide sequence ID" value="NZ_PNCH01000046.1"/>
</dbReference>
<evidence type="ECO:0000313" key="3">
    <source>
        <dbReference type="Proteomes" id="UP000310249"/>
    </source>
</evidence>
<keyword evidence="1" id="KW-1133">Transmembrane helix</keyword>
<proteinExistence type="predicted"/>
<name>A0A5S3WIU1_9GAMM</name>
<keyword evidence="1" id="KW-0812">Transmembrane</keyword>
<reference evidence="3" key="2">
    <citation type="submission" date="2019-06" db="EMBL/GenBank/DDBJ databases">
        <title>Co-occurence of chitin degradation, pigmentation and bioactivity in marine Pseudoalteromonas.</title>
        <authorList>
            <person name="Sonnenschein E.C."/>
            <person name="Bech P.K."/>
        </authorList>
    </citation>
    <scope>NUCLEOTIDE SEQUENCE [LARGE SCALE GENOMIC DNA]</scope>
    <source>
        <strain evidence="3">S2676</strain>
    </source>
</reference>
<comment type="caution">
    <text evidence="2">The sequence shown here is derived from an EMBL/GenBank/DDBJ whole genome shotgun (WGS) entry which is preliminary data.</text>
</comment>
<evidence type="ECO:0000256" key="1">
    <source>
        <dbReference type="SAM" id="Phobius"/>
    </source>
</evidence>
<feature type="transmembrane region" description="Helical" evidence="1">
    <location>
        <begin position="6"/>
        <end position="30"/>
    </location>
</feature>
<dbReference type="Proteomes" id="UP000310249">
    <property type="component" value="Unassembled WGS sequence"/>
</dbReference>